<dbReference type="Gene3D" id="3.60.40.10">
    <property type="entry name" value="PPM-type phosphatase domain"/>
    <property type="match status" value="1"/>
</dbReference>
<evidence type="ECO:0000313" key="1">
    <source>
        <dbReference type="EMBL" id="RXH67979.1"/>
    </source>
</evidence>
<name>A0A498HAE8_MALDO</name>
<protein>
    <submittedName>
        <fullName evidence="1">Uncharacterized protein</fullName>
    </submittedName>
</protein>
<dbReference type="Proteomes" id="UP000290289">
    <property type="component" value="Chromosome 17"/>
</dbReference>
<dbReference type="SUPFAM" id="SSF81606">
    <property type="entry name" value="PP2C-like"/>
    <property type="match status" value="1"/>
</dbReference>
<reference evidence="1 2" key="1">
    <citation type="submission" date="2018-10" db="EMBL/GenBank/DDBJ databases">
        <title>A high-quality apple genome assembly.</title>
        <authorList>
            <person name="Hu J."/>
        </authorList>
    </citation>
    <scope>NUCLEOTIDE SEQUENCE [LARGE SCALE GENOMIC DNA]</scope>
    <source>
        <strain evidence="2">cv. HFTH1</strain>
        <tissue evidence="1">Young leaf</tissue>
    </source>
</reference>
<dbReference type="AlphaFoldDB" id="A0A498HAE8"/>
<keyword evidence="2" id="KW-1185">Reference proteome</keyword>
<comment type="caution">
    <text evidence="1">The sequence shown here is derived from an EMBL/GenBank/DDBJ whole genome shotgun (WGS) entry which is preliminary data.</text>
</comment>
<accession>A0A498HAE8</accession>
<dbReference type="InterPro" id="IPR036457">
    <property type="entry name" value="PPM-type-like_dom_sf"/>
</dbReference>
<proteinExistence type="predicted"/>
<sequence>MRLYGGESSTCLTLYEHGGAPAVFESQECLQWRHSDWYASCSRSMSSCETAVLKDCTRPLEDRILCALDFIIPFPSNGGGIEEVRVGIVAVFYGHNGSEAGDMASKLLLEYFDLHMHFLVGASYSAMLENAASRTERLQIFFY</sequence>
<organism evidence="1 2">
    <name type="scientific">Malus domestica</name>
    <name type="common">Apple</name>
    <name type="synonym">Pyrus malus</name>
    <dbReference type="NCBI Taxonomy" id="3750"/>
    <lineage>
        <taxon>Eukaryota</taxon>
        <taxon>Viridiplantae</taxon>
        <taxon>Streptophyta</taxon>
        <taxon>Embryophyta</taxon>
        <taxon>Tracheophyta</taxon>
        <taxon>Spermatophyta</taxon>
        <taxon>Magnoliopsida</taxon>
        <taxon>eudicotyledons</taxon>
        <taxon>Gunneridae</taxon>
        <taxon>Pentapetalae</taxon>
        <taxon>rosids</taxon>
        <taxon>fabids</taxon>
        <taxon>Rosales</taxon>
        <taxon>Rosaceae</taxon>
        <taxon>Amygdaloideae</taxon>
        <taxon>Maleae</taxon>
        <taxon>Malus</taxon>
    </lineage>
</organism>
<dbReference type="EMBL" id="RDQH01000343">
    <property type="protein sequence ID" value="RXH67979.1"/>
    <property type="molecule type" value="Genomic_DNA"/>
</dbReference>
<evidence type="ECO:0000313" key="2">
    <source>
        <dbReference type="Proteomes" id="UP000290289"/>
    </source>
</evidence>
<gene>
    <name evidence="1" type="ORF">DVH24_028126</name>
</gene>